<keyword evidence="2" id="KW-1185">Reference proteome</keyword>
<dbReference type="WBParaSite" id="GPUH_0000687901-mRNA-1">
    <property type="protein sequence ID" value="GPUH_0000687901-mRNA-1"/>
    <property type="gene ID" value="GPUH_0000687901"/>
</dbReference>
<accession>A0A183DDS9</accession>
<organism evidence="3">
    <name type="scientific">Gongylonema pulchrum</name>
    <dbReference type="NCBI Taxonomy" id="637853"/>
    <lineage>
        <taxon>Eukaryota</taxon>
        <taxon>Metazoa</taxon>
        <taxon>Ecdysozoa</taxon>
        <taxon>Nematoda</taxon>
        <taxon>Chromadorea</taxon>
        <taxon>Rhabditida</taxon>
        <taxon>Spirurina</taxon>
        <taxon>Spiruromorpha</taxon>
        <taxon>Spiruroidea</taxon>
        <taxon>Gongylonematidae</taxon>
        <taxon>Gongylonema</taxon>
    </lineage>
</organism>
<reference evidence="1 2" key="2">
    <citation type="submission" date="2018-11" db="EMBL/GenBank/DDBJ databases">
        <authorList>
            <consortium name="Pathogen Informatics"/>
        </authorList>
    </citation>
    <scope>NUCLEOTIDE SEQUENCE [LARGE SCALE GENOMIC DNA]</scope>
</reference>
<proteinExistence type="predicted"/>
<evidence type="ECO:0000313" key="3">
    <source>
        <dbReference type="WBParaSite" id="GPUH_0000687901-mRNA-1"/>
    </source>
</evidence>
<dbReference type="Proteomes" id="UP000271098">
    <property type="component" value="Unassembled WGS sequence"/>
</dbReference>
<protein>
    <submittedName>
        <fullName evidence="3">ARID domain-containing protein</fullName>
    </submittedName>
</protein>
<name>A0A183DDS9_9BILA</name>
<gene>
    <name evidence="1" type="ORF">GPUH_LOCUS6870</name>
</gene>
<evidence type="ECO:0000313" key="1">
    <source>
        <dbReference type="EMBL" id="VDK56367.1"/>
    </source>
</evidence>
<reference evidence="3" key="1">
    <citation type="submission" date="2016-06" db="UniProtKB">
        <authorList>
            <consortium name="WormBaseParasite"/>
        </authorList>
    </citation>
    <scope>IDENTIFICATION</scope>
</reference>
<dbReference type="EMBL" id="UYRT01016847">
    <property type="protein sequence ID" value="VDK56367.1"/>
    <property type="molecule type" value="Genomic_DNA"/>
</dbReference>
<sequence length="211" mass="23700">MTRDVLSRHRLWNYLLSIYKDKGCLVEGPLNNLKPSSVTLTKVRSIPNAMNMRRFIPRGAVLPKGPQKNAYAMRNRDFLAVQDPLLAITQGNLRPHSGVNIPVPVGMFMQPNAPHCYPPPPQANAKPEQWSTGGRMVQNREQADANMFCSQQSQDPLYMQQIGGISGFSQDISDWTQSQTQRGASQVQGSVADNEVRLLRISKKHWYGNNK</sequence>
<dbReference type="AlphaFoldDB" id="A0A183DDS9"/>
<evidence type="ECO:0000313" key="2">
    <source>
        <dbReference type="Proteomes" id="UP000271098"/>
    </source>
</evidence>
<dbReference type="OrthoDB" id="6513042at2759"/>